<evidence type="ECO:0000259" key="7">
    <source>
        <dbReference type="PROSITE" id="PS51671"/>
    </source>
</evidence>
<keyword evidence="10" id="KW-0418">Kinase</keyword>
<feature type="region of interest" description="Disordered" evidence="6">
    <location>
        <begin position="584"/>
        <end position="610"/>
    </location>
</feature>
<dbReference type="Gene3D" id="3.30.70.260">
    <property type="match status" value="1"/>
</dbReference>
<dbReference type="PROSITE" id="PS51880">
    <property type="entry name" value="TGS"/>
    <property type="match status" value="1"/>
</dbReference>
<dbReference type="FunFam" id="3.30.460.10:FF:000001">
    <property type="entry name" value="GTP pyrophosphokinase RelA"/>
    <property type="match status" value="1"/>
</dbReference>
<organism evidence="10 11">
    <name type="scientific">Thermoclostridium stercorarium (strain ATCC 35414 / DSM 8532 / NCIMB 11754)</name>
    <name type="common">Clostridium stercorarium</name>
    <dbReference type="NCBI Taxonomy" id="1121335"/>
    <lineage>
        <taxon>Bacteria</taxon>
        <taxon>Bacillati</taxon>
        <taxon>Bacillota</taxon>
        <taxon>Clostridia</taxon>
        <taxon>Eubacteriales</taxon>
        <taxon>Oscillospiraceae</taxon>
        <taxon>Thermoclostridium</taxon>
    </lineage>
</organism>
<sequence>MLTLTAKHHLKVQKFILFCTVWLMLMKNDGDLMLEEYNRLIEKLKSNGKEYNWGLIEKAYKFACIAHEGQKRSSGEPFVIHPLQVAYILAEMEMDTATVVAGMLHDTVEDSSFTYENTLKNFGEEIANLVDGVTKLAKIPYTNKQEIQAENLRKMFLAMSKDIRVIIIKLADRLHNMRTLKYKPREKQIEIAQETLDIYAPLAHRLGIYKVKWELEDLSFRYLHEKEYYDLAEKIAKKRKEREEYIENIMKTVAEKAMEMGIEAHIDGRPKHLYSIYMKMKRQHKELDQIYDLFAIRVIVNTVKDCYAVLGLVHELYKPMPGRFKDYISMPKPNMYQSLHTTVIGPEGIPFEVQIRTWEMHRIAEVGIAAHWKYKEGGRQNDDLSEKLAWLRQLLDWQKETTDPDEFMENLKIDLFTDEVFVFTPKGDVKCLKAGSTPIDFAYAIHSDIGNRMIGAKVNGRIESLDYELKNGDIVEIITSATSKGPSRDWLKKVKTSQARNKINQWFKKEKRDENIARGRELFEKELKKQGLSSQQILKPEIFAAAFKKYNYHDMDDLYLAIGLDAISSGKAVSRLKEEYRKTLPPEEQKQLLEEEKKKELSKKQKERPAPETGVIVKGIENCLVRLSRCCNPVPGDEIVGYITRGRGVSVHRKDCINIQSNLNDNERLIEVEWYKGKAASYQAELAVKAHDRTHLLLEITNVISDAGVPLKAINARTTKDNVAVMNLTVEITDTEQLEKIINRIRRVPDVFEITRNNK</sequence>
<dbReference type="NCBIfam" id="TIGR00691">
    <property type="entry name" value="spoT_relA"/>
    <property type="match status" value="1"/>
</dbReference>
<dbReference type="GO" id="GO:0015970">
    <property type="term" value="P:guanosine tetraphosphate biosynthetic process"/>
    <property type="evidence" value="ECO:0007669"/>
    <property type="project" value="UniProtKB-UniPathway"/>
</dbReference>
<comment type="function">
    <text evidence="5">In eubacteria ppGpp (guanosine 3'-diphosphate 5'-diphosphate) is a mediator of the stringent response that coordinates a variety of cellular activities in response to changes in nutritional abundance.</text>
</comment>
<dbReference type="InterPro" id="IPR006674">
    <property type="entry name" value="HD_domain"/>
</dbReference>
<dbReference type="InterPro" id="IPR045600">
    <property type="entry name" value="RelA/SpoT_AH_RIS"/>
</dbReference>
<feature type="domain" description="TGS" evidence="9">
    <location>
        <begin position="418"/>
        <end position="479"/>
    </location>
</feature>
<dbReference type="Pfam" id="PF13291">
    <property type="entry name" value="ACT_4"/>
    <property type="match status" value="1"/>
</dbReference>
<dbReference type="UniPathway" id="UPA00908">
    <property type="reaction ID" value="UER00884"/>
</dbReference>
<accession>L7VNN2</accession>
<dbReference type="EC" id="2.7.6.5" evidence="2"/>
<dbReference type="FunFam" id="1.10.3210.10:FF:000001">
    <property type="entry name" value="GTP pyrophosphokinase RelA"/>
    <property type="match status" value="1"/>
</dbReference>
<gene>
    <name evidence="10" type="primary">relA</name>
    <name evidence="10" type="ordered locus">Cst_c13960</name>
</gene>
<dbReference type="PANTHER" id="PTHR21262:SF31">
    <property type="entry name" value="GTP PYROPHOSPHOKINASE"/>
    <property type="match status" value="1"/>
</dbReference>
<dbReference type="PATRIC" id="fig|1121335.3.peg.1375"/>
<dbReference type="Pfam" id="PF02824">
    <property type="entry name" value="TGS"/>
    <property type="match status" value="1"/>
</dbReference>
<evidence type="ECO:0000313" key="11">
    <source>
        <dbReference type="Proteomes" id="UP000011220"/>
    </source>
</evidence>
<dbReference type="STRING" id="1121335.Cst_c13960"/>
<dbReference type="InterPro" id="IPR012676">
    <property type="entry name" value="TGS-like"/>
</dbReference>
<dbReference type="CDD" id="cd05399">
    <property type="entry name" value="NT_Rel-Spo_like"/>
    <property type="match status" value="1"/>
</dbReference>
<dbReference type="InterPro" id="IPR002912">
    <property type="entry name" value="ACT_dom"/>
</dbReference>
<reference evidence="10 11" key="1">
    <citation type="journal article" date="2013" name="Genome Announc.">
        <title>Complete genome sequence of Clostridium stercorarium subsp. stercorarium strain DSM 8532, a thermophilic degrader of plant cell wall fibers.</title>
        <authorList>
            <person name="Poehlein A."/>
            <person name="Zverlov V.V."/>
            <person name="Daniel R."/>
            <person name="Schwarz W.H."/>
            <person name="Liebl W."/>
        </authorList>
    </citation>
    <scope>NUCLEOTIDE SEQUENCE [LARGE SCALE GENOMIC DNA]</scope>
    <source>
        <strain evidence="11">ATCC 35414 / DSM 8532 / NCIMB 11754</strain>
    </source>
</reference>
<evidence type="ECO:0000256" key="4">
    <source>
        <dbReference type="PROSITE-ProRule" id="PRU00182"/>
    </source>
</evidence>
<evidence type="ECO:0000259" key="8">
    <source>
        <dbReference type="PROSITE" id="PS51831"/>
    </source>
</evidence>
<dbReference type="InterPro" id="IPR007685">
    <property type="entry name" value="RelA_SpoT"/>
</dbReference>
<dbReference type="Pfam" id="PF19296">
    <property type="entry name" value="RelA_AH_RIS"/>
    <property type="match status" value="1"/>
</dbReference>
<dbReference type="PANTHER" id="PTHR21262">
    <property type="entry name" value="GUANOSINE-3',5'-BIS DIPHOSPHATE 3'-PYROPHOSPHOHYDROLASE"/>
    <property type="match status" value="1"/>
</dbReference>
<keyword evidence="4" id="KW-0694">RNA-binding</keyword>
<dbReference type="InterPro" id="IPR045865">
    <property type="entry name" value="ACT-like_dom_sf"/>
</dbReference>
<dbReference type="FunFam" id="3.10.20.30:FF:000002">
    <property type="entry name" value="GTP pyrophosphokinase (RelA/SpoT)"/>
    <property type="match status" value="1"/>
</dbReference>
<evidence type="ECO:0000256" key="2">
    <source>
        <dbReference type="ARBA" id="ARBA00013251"/>
    </source>
</evidence>
<dbReference type="SUPFAM" id="SSF81271">
    <property type="entry name" value="TGS-like"/>
    <property type="match status" value="1"/>
</dbReference>
<name>L7VNN2_THES1</name>
<dbReference type="Pfam" id="PF13328">
    <property type="entry name" value="HD_4"/>
    <property type="match status" value="1"/>
</dbReference>
<dbReference type="InterPro" id="IPR004095">
    <property type="entry name" value="TGS"/>
</dbReference>
<dbReference type="PROSITE" id="PS50889">
    <property type="entry name" value="S4"/>
    <property type="match status" value="1"/>
</dbReference>
<keyword evidence="10" id="KW-0808">Transferase</keyword>
<evidence type="ECO:0000256" key="3">
    <source>
        <dbReference type="ARBA" id="ARBA00048244"/>
    </source>
</evidence>
<evidence type="ECO:0000256" key="5">
    <source>
        <dbReference type="RuleBase" id="RU003847"/>
    </source>
</evidence>
<evidence type="ECO:0000313" key="10">
    <source>
        <dbReference type="EMBL" id="AGC68387.1"/>
    </source>
</evidence>
<dbReference type="Gene3D" id="1.10.3210.10">
    <property type="entry name" value="Hypothetical protein af1432"/>
    <property type="match status" value="1"/>
</dbReference>
<dbReference type="EMBL" id="CP004044">
    <property type="protein sequence ID" value="AGC68387.1"/>
    <property type="molecule type" value="Genomic_DNA"/>
</dbReference>
<dbReference type="GO" id="GO:0016301">
    <property type="term" value="F:kinase activity"/>
    <property type="evidence" value="ECO:0007669"/>
    <property type="project" value="UniProtKB-KW"/>
</dbReference>
<dbReference type="GO" id="GO:0003723">
    <property type="term" value="F:RNA binding"/>
    <property type="evidence" value="ECO:0007669"/>
    <property type="project" value="UniProtKB-KW"/>
</dbReference>
<dbReference type="InterPro" id="IPR004811">
    <property type="entry name" value="RelA/Spo_fam"/>
</dbReference>
<dbReference type="CDD" id="cd04876">
    <property type="entry name" value="ACT_RelA-SpoT"/>
    <property type="match status" value="1"/>
</dbReference>
<dbReference type="InterPro" id="IPR012675">
    <property type="entry name" value="Beta-grasp_dom_sf"/>
</dbReference>
<comment type="similarity">
    <text evidence="5">Belongs to the relA/spoT family.</text>
</comment>
<dbReference type="InterPro" id="IPR043519">
    <property type="entry name" value="NT_sf"/>
</dbReference>
<dbReference type="GO" id="GO:0008728">
    <property type="term" value="F:GTP diphosphokinase activity"/>
    <property type="evidence" value="ECO:0007669"/>
    <property type="project" value="UniProtKB-EC"/>
</dbReference>
<proteinExistence type="inferred from homology"/>
<dbReference type="eggNOG" id="COG0317">
    <property type="taxonomic scope" value="Bacteria"/>
</dbReference>
<evidence type="ECO:0000256" key="1">
    <source>
        <dbReference type="ARBA" id="ARBA00004976"/>
    </source>
</evidence>
<dbReference type="PROSITE" id="PS51831">
    <property type="entry name" value="HD"/>
    <property type="match status" value="1"/>
</dbReference>
<dbReference type="SUPFAM" id="SSF55021">
    <property type="entry name" value="ACT-like"/>
    <property type="match status" value="1"/>
</dbReference>
<dbReference type="SUPFAM" id="SSF81301">
    <property type="entry name" value="Nucleotidyltransferase"/>
    <property type="match status" value="1"/>
</dbReference>
<protein>
    <recommendedName>
        <fullName evidence="2">GTP diphosphokinase</fullName>
        <ecNumber evidence="2">2.7.6.5</ecNumber>
    </recommendedName>
</protein>
<dbReference type="InterPro" id="IPR033655">
    <property type="entry name" value="TGS_RelA/SpoT"/>
</dbReference>
<dbReference type="KEGG" id="css:Cst_c13960"/>
<dbReference type="Proteomes" id="UP000011220">
    <property type="component" value="Chromosome"/>
</dbReference>
<dbReference type="GO" id="GO:0005886">
    <property type="term" value="C:plasma membrane"/>
    <property type="evidence" value="ECO:0007669"/>
    <property type="project" value="TreeGrafter"/>
</dbReference>
<dbReference type="SMART" id="SM00471">
    <property type="entry name" value="HDc"/>
    <property type="match status" value="1"/>
</dbReference>
<dbReference type="InterPro" id="IPR003607">
    <property type="entry name" value="HD/PDEase_dom"/>
</dbReference>
<dbReference type="CDD" id="cd00077">
    <property type="entry name" value="HDc"/>
    <property type="match status" value="1"/>
</dbReference>
<evidence type="ECO:0000259" key="9">
    <source>
        <dbReference type="PROSITE" id="PS51880"/>
    </source>
</evidence>
<dbReference type="Pfam" id="PF04607">
    <property type="entry name" value="RelA_SpoT"/>
    <property type="match status" value="1"/>
</dbReference>
<keyword evidence="11" id="KW-1185">Reference proteome</keyword>
<dbReference type="AlphaFoldDB" id="L7VNN2"/>
<dbReference type="SUPFAM" id="SSF109604">
    <property type="entry name" value="HD-domain/PDEase-like"/>
    <property type="match status" value="1"/>
</dbReference>
<evidence type="ECO:0000256" key="6">
    <source>
        <dbReference type="SAM" id="MobiDB-lite"/>
    </source>
</evidence>
<dbReference type="PROSITE" id="PS51671">
    <property type="entry name" value="ACT"/>
    <property type="match status" value="1"/>
</dbReference>
<comment type="catalytic activity">
    <reaction evidence="3">
        <text>GTP + ATP = guanosine 3'-diphosphate 5'-triphosphate + AMP</text>
        <dbReference type="Rhea" id="RHEA:22088"/>
        <dbReference type="ChEBI" id="CHEBI:30616"/>
        <dbReference type="ChEBI" id="CHEBI:37565"/>
        <dbReference type="ChEBI" id="CHEBI:142410"/>
        <dbReference type="ChEBI" id="CHEBI:456215"/>
        <dbReference type="EC" id="2.7.6.5"/>
    </reaction>
</comment>
<dbReference type="Gene3D" id="3.10.20.30">
    <property type="match status" value="1"/>
</dbReference>
<feature type="domain" description="HD" evidence="8">
    <location>
        <begin position="78"/>
        <end position="177"/>
    </location>
</feature>
<dbReference type="SMART" id="SM00954">
    <property type="entry name" value="RelA_SpoT"/>
    <property type="match status" value="1"/>
</dbReference>
<dbReference type="Gene3D" id="3.30.460.10">
    <property type="entry name" value="Beta Polymerase, domain 2"/>
    <property type="match status" value="1"/>
</dbReference>
<dbReference type="CDD" id="cd01668">
    <property type="entry name" value="TGS_RSH"/>
    <property type="match status" value="1"/>
</dbReference>
<feature type="domain" description="ACT" evidence="7">
    <location>
        <begin position="685"/>
        <end position="759"/>
    </location>
</feature>
<comment type="pathway">
    <text evidence="1">Purine metabolism; ppGpp biosynthesis; ppGpp from GTP: step 1/2.</text>
</comment>